<evidence type="ECO:0000313" key="8">
    <source>
        <dbReference type="EMBL" id="MCH93807.1"/>
    </source>
</evidence>
<dbReference type="InterPro" id="IPR036396">
    <property type="entry name" value="Cyt_P450_sf"/>
</dbReference>
<dbReference type="GO" id="GO:0005506">
    <property type="term" value="F:iron ion binding"/>
    <property type="evidence" value="ECO:0007669"/>
    <property type="project" value="InterPro"/>
</dbReference>
<dbReference type="GO" id="GO:0016705">
    <property type="term" value="F:oxidoreductase activity, acting on paired donors, with incorporation or reduction of molecular oxygen"/>
    <property type="evidence" value="ECO:0007669"/>
    <property type="project" value="InterPro"/>
</dbReference>
<keyword evidence="6" id="KW-0408">Iron</keyword>
<reference evidence="8 9" key="1">
    <citation type="journal article" date="2018" name="Front. Plant Sci.">
        <title>Red Clover (Trifolium pratense) and Zigzag Clover (T. medium) - A Picture of Genomic Similarities and Differences.</title>
        <authorList>
            <person name="Dluhosova J."/>
            <person name="Istvanek J."/>
            <person name="Nedelnik J."/>
            <person name="Repkova J."/>
        </authorList>
    </citation>
    <scope>NUCLEOTIDE SEQUENCE [LARGE SCALE GENOMIC DNA]</scope>
    <source>
        <strain evidence="9">cv. 10/8</strain>
        <tissue evidence="8">Leaf</tissue>
    </source>
</reference>
<evidence type="ECO:0000256" key="4">
    <source>
        <dbReference type="ARBA" id="ARBA00022723"/>
    </source>
</evidence>
<dbReference type="AlphaFoldDB" id="A0A392N1W9"/>
<comment type="similarity">
    <text evidence="2">Belongs to the cytochrome P450 family.</text>
</comment>
<dbReference type="GO" id="GO:0004497">
    <property type="term" value="F:monooxygenase activity"/>
    <property type="evidence" value="ECO:0007669"/>
    <property type="project" value="UniProtKB-KW"/>
</dbReference>
<keyword evidence="9" id="KW-1185">Reference proteome</keyword>
<evidence type="ECO:0000256" key="5">
    <source>
        <dbReference type="ARBA" id="ARBA00023002"/>
    </source>
</evidence>
<dbReference type="Proteomes" id="UP000265520">
    <property type="component" value="Unassembled WGS sequence"/>
</dbReference>
<evidence type="ECO:0000256" key="7">
    <source>
        <dbReference type="ARBA" id="ARBA00023033"/>
    </source>
</evidence>
<dbReference type="GO" id="GO:0020037">
    <property type="term" value="F:heme binding"/>
    <property type="evidence" value="ECO:0007669"/>
    <property type="project" value="InterPro"/>
</dbReference>
<feature type="non-terminal residue" evidence="8">
    <location>
        <position position="1"/>
    </location>
</feature>
<dbReference type="EMBL" id="LXQA010025829">
    <property type="protein sequence ID" value="MCH93807.1"/>
    <property type="molecule type" value="Genomic_DNA"/>
</dbReference>
<keyword evidence="7 8" id="KW-0503">Monooxygenase</keyword>
<accession>A0A392N1W9</accession>
<comment type="cofactor">
    <cofactor evidence="1">
        <name>heme</name>
        <dbReference type="ChEBI" id="CHEBI:30413"/>
    </cofactor>
</comment>
<keyword evidence="3" id="KW-0349">Heme</keyword>
<evidence type="ECO:0000256" key="2">
    <source>
        <dbReference type="ARBA" id="ARBA00010617"/>
    </source>
</evidence>
<name>A0A392N1W9_9FABA</name>
<proteinExistence type="inferred from homology"/>
<evidence type="ECO:0000313" key="9">
    <source>
        <dbReference type="Proteomes" id="UP000265520"/>
    </source>
</evidence>
<protein>
    <submittedName>
        <fullName evidence="8">Flavonoid 3'-monooxygenase-like</fullName>
    </submittedName>
</protein>
<sequence>YVKRMKALGKKFDRFMEHVLEEHIEKRKNAKDYVAKDMVDVLLQLAEDPNLEVKLERPGVKGFTQELGIEPLIANDMTS</sequence>
<dbReference type="PANTHER" id="PTHR47944">
    <property type="entry name" value="CYTOCHROME P450 98A9"/>
    <property type="match status" value="1"/>
</dbReference>
<gene>
    <name evidence="8" type="ORF">A2U01_0014760</name>
</gene>
<dbReference type="SUPFAM" id="SSF48264">
    <property type="entry name" value="Cytochrome P450"/>
    <property type="match status" value="1"/>
</dbReference>
<organism evidence="8 9">
    <name type="scientific">Trifolium medium</name>
    <dbReference type="NCBI Taxonomy" id="97028"/>
    <lineage>
        <taxon>Eukaryota</taxon>
        <taxon>Viridiplantae</taxon>
        <taxon>Streptophyta</taxon>
        <taxon>Embryophyta</taxon>
        <taxon>Tracheophyta</taxon>
        <taxon>Spermatophyta</taxon>
        <taxon>Magnoliopsida</taxon>
        <taxon>eudicotyledons</taxon>
        <taxon>Gunneridae</taxon>
        <taxon>Pentapetalae</taxon>
        <taxon>rosids</taxon>
        <taxon>fabids</taxon>
        <taxon>Fabales</taxon>
        <taxon>Fabaceae</taxon>
        <taxon>Papilionoideae</taxon>
        <taxon>50 kb inversion clade</taxon>
        <taxon>NPAAA clade</taxon>
        <taxon>Hologalegina</taxon>
        <taxon>IRL clade</taxon>
        <taxon>Trifolieae</taxon>
        <taxon>Trifolium</taxon>
    </lineage>
</organism>
<evidence type="ECO:0000256" key="3">
    <source>
        <dbReference type="ARBA" id="ARBA00022617"/>
    </source>
</evidence>
<comment type="caution">
    <text evidence="8">The sequence shown here is derived from an EMBL/GenBank/DDBJ whole genome shotgun (WGS) entry which is preliminary data.</text>
</comment>
<evidence type="ECO:0000256" key="1">
    <source>
        <dbReference type="ARBA" id="ARBA00001971"/>
    </source>
</evidence>
<keyword evidence="4" id="KW-0479">Metal-binding</keyword>
<keyword evidence="5" id="KW-0560">Oxidoreductase</keyword>
<evidence type="ECO:0000256" key="6">
    <source>
        <dbReference type="ARBA" id="ARBA00023004"/>
    </source>
</evidence>
<dbReference type="PANTHER" id="PTHR47944:SF4">
    <property type="entry name" value="OS09G0441700 PROTEIN"/>
    <property type="match status" value="1"/>
</dbReference>